<keyword evidence="1" id="KW-0812">Transmembrane</keyword>
<reference evidence="2 3" key="1">
    <citation type="submission" date="2017-01" db="EMBL/GenBank/DDBJ databases">
        <authorList>
            <person name="Mah S.A."/>
            <person name="Swanson W.J."/>
            <person name="Moy G.W."/>
            <person name="Vacquier V.D."/>
        </authorList>
    </citation>
    <scope>NUCLEOTIDE SEQUENCE [LARGE SCALE GENOMIC DNA]</scope>
    <source>
        <strain evidence="2 3">M9</strain>
    </source>
</reference>
<keyword evidence="1" id="KW-1133">Transmembrane helix</keyword>
<evidence type="ECO:0000313" key="3">
    <source>
        <dbReference type="Proteomes" id="UP000223759"/>
    </source>
</evidence>
<dbReference type="EMBL" id="FTPK01000003">
    <property type="protein sequence ID" value="SIT72620.1"/>
    <property type="molecule type" value="Genomic_DNA"/>
</dbReference>
<dbReference type="Proteomes" id="UP000223759">
    <property type="component" value="Unassembled WGS sequence"/>
</dbReference>
<sequence length="78" mass="8727">MANLPVKFGTRFFLVLLSFLGVFLSMTGILELVAGGIGSFYPPELRFPGYSMVLIISGYAMMVPIGWLYWKDAQQDED</sequence>
<accession>A0A1R3W4Z2</accession>
<name>A0A1R3W4Z2_9GAMM</name>
<keyword evidence="3" id="KW-1185">Reference proteome</keyword>
<gene>
    <name evidence="2" type="ORF">SAMN05216526_1694</name>
</gene>
<dbReference type="OrthoDB" id="5796096at2"/>
<evidence type="ECO:0000313" key="2">
    <source>
        <dbReference type="EMBL" id="SIT72620.1"/>
    </source>
</evidence>
<proteinExistence type="predicted"/>
<evidence type="ECO:0000256" key="1">
    <source>
        <dbReference type="SAM" id="Phobius"/>
    </source>
</evidence>
<feature type="transmembrane region" description="Helical" evidence="1">
    <location>
        <begin position="49"/>
        <end position="70"/>
    </location>
</feature>
<protein>
    <submittedName>
        <fullName evidence="2">Uncharacterized protein</fullName>
    </submittedName>
</protein>
<organism evidence="2 3">
    <name type="scientific">Ectothiorhodosinus mongolicus</name>
    <dbReference type="NCBI Taxonomy" id="233100"/>
    <lineage>
        <taxon>Bacteria</taxon>
        <taxon>Pseudomonadati</taxon>
        <taxon>Pseudomonadota</taxon>
        <taxon>Gammaproteobacteria</taxon>
        <taxon>Chromatiales</taxon>
        <taxon>Ectothiorhodospiraceae</taxon>
        <taxon>Ectothiorhodosinus</taxon>
    </lineage>
</organism>
<dbReference type="RefSeq" id="WP_076756094.1">
    <property type="nucleotide sequence ID" value="NZ_CP023018.1"/>
</dbReference>
<feature type="transmembrane region" description="Helical" evidence="1">
    <location>
        <begin position="12"/>
        <end position="37"/>
    </location>
</feature>
<keyword evidence="1" id="KW-0472">Membrane</keyword>
<dbReference type="AlphaFoldDB" id="A0A1R3W4Z2"/>
<dbReference type="STRING" id="233100.SAMN05216526_1694"/>